<organism evidence="1 2">
    <name type="scientific">candidate division WOR-3 bacterium JGI_Cruoil_03_44_89</name>
    <dbReference type="NCBI Taxonomy" id="1973748"/>
    <lineage>
        <taxon>Bacteria</taxon>
        <taxon>Bacteria division WOR-3</taxon>
    </lineage>
</organism>
<name>A0A235BT71_UNCW3</name>
<evidence type="ECO:0000313" key="1">
    <source>
        <dbReference type="EMBL" id="OYD15434.1"/>
    </source>
</evidence>
<gene>
    <name evidence="1" type="ORF">CH333_05740</name>
</gene>
<comment type="caution">
    <text evidence="1">The sequence shown here is derived from an EMBL/GenBank/DDBJ whole genome shotgun (WGS) entry which is preliminary data.</text>
</comment>
<protein>
    <submittedName>
        <fullName evidence="1">Uncharacterized protein</fullName>
    </submittedName>
</protein>
<sequence>MGTVKFETCSRCGSVDVKNNVYIKRGEPMRIYVECAKCGSFIARYTLTKYTSDKPYESLLKNLRKERFLGSRSAAKIIEEFSVPVSEAFEHIKKLRETLKEKRKVEEIIVELEKT</sequence>
<reference evidence="1 2" key="1">
    <citation type="submission" date="2017-07" db="EMBL/GenBank/DDBJ databases">
        <title>Recovery of genomes from metagenomes via a dereplication, aggregation, and scoring strategy.</title>
        <authorList>
            <person name="Sieber C.M."/>
            <person name="Probst A.J."/>
            <person name="Sharrar A."/>
            <person name="Thomas B.C."/>
            <person name="Hess M."/>
            <person name="Tringe S.G."/>
            <person name="Banfield J.F."/>
        </authorList>
    </citation>
    <scope>NUCLEOTIDE SEQUENCE [LARGE SCALE GENOMIC DNA]</scope>
    <source>
        <strain evidence="1">JGI_Cruoil_03_44_89</strain>
    </source>
</reference>
<dbReference type="Proteomes" id="UP000215215">
    <property type="component" value="Unassembled WGS sequence"/>
</dbReference>
<dbReference type="AlphaFoldDB" id="A0A235BT71"/>
<proteinExistence type="predicted"/>
<dbReference type="EMBL" id="NOZQ01000121">
    <property type="protein sequence ID" value="OYD15434.1"/>
    <property type="molecule type" value="Genomic_DNA"/>
</dbReference>
<evidence type="ECO:0000313" key="2">
    <source>
        <dbReference type="Proteomes" id="UP000215215"/>
    </source>
</evidence>
<accession>A0A235BT71</accession>